<evidence type="ECO:0000256" key="4">
    <source>
        <dbReference type="ARBA" id="ARBA00022692"/>
    </source>
</evidence>
<evidence type="ECO:0000256" key="1">
    <source>
        <dbReference type="ARBA" id="ARBA00004651"/>
    </source>
</evidence>
<keyword evidence="2" id="KW-1003">Cell membrane</keyword>
<feature type="transmembrane region" description="Helical" evidence="8">
    <location>
        <begin position="272"/>
        <end position="291"/>
    </location>
</feature>
<evidence type="ECO:0000256" key="2">
    <source>
        <dbReference type="ARBA" id="ARBA00022475"/>
    </source>
</evidence>
<feature type="transmembrane region" description="Helical" evidence="8">
    <location>
        <begin position="298"/>
        <end position="316"/>
    </location>
</feature>
<organism evidence="9 10">
    <name type="scientific">Gordonia alkaliphila</name>
    <dbReference type="NCBI Taxonomy" id="1053547"/>
    <lineage>
        <taxon>Bacteria</taxon>
        <taxon>Bacillati</taxon>
        <taxon>Actinomycetota</taxon>
        <taxon>Actinomycetes</taxon>
        <taxon>Mycobacteriales</taxon>
        <taxon>Gordoniaceae</taxon>
        <taxon>Gordonia</taxon>
    </lineage>
</organism>
<keyword evidence="10" id="KW-1185">Reference proteome</keyword>
<evidence type="ECO:0000256" key="6">
    <source>
        <dbReference type="ARBA" id="ARBA00023136"/>
    </source>
</evidence>
<feature type="transmembrane region" description="Helical" evidence="8">
    <location>
        <begin position="181"/>
        <end position="201"/>
    </location>
</feature>
<evidence type="ECO:0000256" key="8">
    <source>
        <dbReference type="SAM" id="Phobius"/>
    </source>
</evidence>
<dbReference type="RefSeq" id="WP_345312319.1">
    <property type="nucleotide sequence ID" value="NZ_BAABIE010000002.1"/>
</dbReference>
<evidence type="ECO:0000256" key="7">
    <source>
        <dbReference type="ARBA" id="ARBA00024033"/>
    </source>
</evidence>
<comment type="similarity">
    <text evidence="7">Belongs to the glycosyltransferase 87 family.</text>
</comment>
<accession>A0ABP8YYU4</accession>
<dbReference type="Pfam" id="PF09594">
    <property type="entry name" value="GT87"/>
    <property type="match status" value="1"/>
</dbReference>
<dbReference type="EMBL" id="BAABIE010000002">
    <property type="protein sequence ID" value="GAA4740175.1"/>
    <property type="molecule type" value="Genomic_DNA"/>
</dbReference>
<name>A0ABP8YYU4_9ACTN</name>
<proteinExistence type="inferred from homology"/>
<comment type="caution">
    <text evidence="9">The sequence shown here is derived from an EMBL/GenBank/DDBJ whole genome shotgun (WGS) entry which is preliminary data.</text>
</comment>
<comment type="subcellular location">
    <subcellularLocation>
        <location evidence="1">Cell membrane</location>
        <topology evidence="1">Multi-pass membrane protein</topology>
    </subcellularLocation>
</comment>
<reference evidence="10" key="1">
    <citation type="journal article" date="2019" name="Int. J. Syst. Evol. Microbiol.">
        <title>The Global Catalogue of Microorganisms (GCM) 10K type strain sequencing project: providing services to taxonomists for standard genome sequencing and annotation.</title>
        <authorList>
            <consortium name="The Broad Institute Genomics Platform"/>
            <consortium name="The Broad Institute Genome Sequencing Center for Infectious Disease"/>
            <person name="Wu L."/>
            <person name="Ma J."/>
        </authorList>
    </citation>
    <scope>NUCLEOTIDE SEQUENCE [LARGE SCALE GENOMIC DNA]</scope>
    <source>
        <strain evidence="10">JCM 18077</strain>
    </source>
</reference>
<feature type="transmembrane region" description="Helical" evidence="8">
    <location>
        <begin position="208"/>
        <end position="226"/>
    </location>
</feature>
<sequence>MHDAPDVARPLRPVATPVVVVACVLALVAVVWHLWYLPLTEPGYGLFTNGIDTKVYRGGARAVLHDTPLYSEPVYKVWQFTYPPFAALALTPLGLLGPYEAFRLMNAVNVLCLLLLIFLTLRALRFRRDGRFWLTLVALAVAATLAEPVRTTIWNGQINLVLAVLVVGCLTLPLGRWRGVGVGLAAGIKLTPLFFAGYLLVTKQWRALVTALVVFALTVALGFAVLRGQAAEFWTGIGEDTSRIGPVDAVANQSFNGFFARMGTVGVWHAPTWLWLPVGVVLAALGLYGAWRAYRVGAEMLAITLTGLTACAVSPFSWGHHWVWLVPLLIIALVQAADAARRDRPWTWLWWLAPAGVVAIGYTWRVGVLEDGVERWRFGSYRLFWPPEGRGWDTAVAVIGSGAYLWVFLATVVVTLWWTARVDPIRFKPNDVAAPVTSS</sequence>
<evidence type="ECO:0000313" key="10">
    <source>
        <dbReference type="Proteomes" id="UP001500822"/>
    </source>
</evidence>
<feature type="transmembrane region" description="Helical" evidence="8">
    <location>
        <begin position="395"/>
        <end position="418"/>
    </location>
</feature>
<feature type="transmembrane region" description="Helical" evidence="8">
    <location>
        <begin position="104"/>
        <end position="124"/>
    </location>
</feature>
<keyword evidence="3" id="KW-0808">Transferase</keyword>
<gene>
    <name evidence="9" type="ORF">GCM10023217_05150</name>
</gene>
<keyword evidence="4 8" id="KW-0812">Transmembrane</keyword>
<evidence type="ECO:0000256" key="5">
    <source>
        <dbReference type="ARBA" id="ARBA00022989"/>
    </source>
</evidence>
<evidence type="ECO:0000256" key="3">
    <source>
        <dbReference type="ARBA" id="ARBA00022679"/>
    </source>
</evidence>
<feature type="transmembrane region" description="Helical" evidence="8">
    <location>
        <begin position="347"/>
        <end position="364"/>
    </location>
</feature>
<protein>
    <submittedName>
        <fullName evidence="9">Glycosyltransferase 87 family protein</fullName>
    </submittedName>
</protein>
<feature type="transmembrane region" description="Helical" evidence="8">
    <location>
        <begin position="322"/>
        <end position="340"/>
    </location>
</feature>
<keyword evidence="5 8" id="KW-1133">Transmembrane helix</keyword>
<feature type="transmembrane region" description="Helical" evidence="8">
    <location>
        <begin position="158"/>
        <end position="175"/>
    </location>
</feature>
<feature type="transmembrane region" description="Helical" evidence="8">
    <location>
        <begin position="14"/>
        <end position="35"/>
    </location>
</feature>
<dbReference type="InterPro" id="IPR018584">
    <property type="entry name" value="GT87"/>
</dbReference>
<evidence type="ECO:0000313" key="9">
    <source>
        <dbReference type="EMBL" id="GAA4740175.1"/>
    </source>
</evidence>
<keyword evidence="6 8" id="KW-0472">Membrane</keyword>
<dbReference type="Proteomes" id="UP001500822">
    <property type="component" value="Unassembled WGS sequence"/>
</dbReference>